<organism evidence="1 2">
    <name type="scientific">Rubritalea tangerina</name>
    <dbReference type="NCBI Taxonomy" id="430798"/>
    <lineage>
        <taxon>Bacteria</taxon>
        <taxon>Pseudomonadati</taxon>
        <taxon>Verrucomicrobiota</taxon>
        <taxon>Verrucomicrobiia</taxon>
        <taxon>Verrucomicrobiales</taxon>
        <taxon>Rubritaleaceae</taxon>
        <taxon>Rubritalea</taxon>
    </lineage>
</organism>
<sequence>MRIHSQRKLKAINPTCDYYPNGSTIEEWQSLRKEIEDFTSELNKRFSNGFKLSSPGCIQDATYGAEIYLPTNLIIGSDAITPCIRVSNHGKLYIVTVSRRITEVSFPTDFGQGVSKLLVG</sequence>
<reference evidence="2" key="1">
    <citation type="journal article" date="2019" name="Int. J. Syst. Evol. Microbiol.">
        <title>The Global Catalogue of Microorganisms (GCM) 10K type strain sequencing project: providing services to taxonomists for standard genome sequencing and annotation.</title>
        <authorList>
            <consortium name="The Broad Institute Genomics Platform"/>
            <consortium name="The Broad Institute Genome Sequencing Center for Infectious Disease"/>
            <person name="Wu L."/>
            <person name="Ma J."/>
        </authorList>
    </citation>
    <scope>NUCLEOTIDE SEQUENCE [LARGE SCALE GENOMIC DNA]</scope>
    <source>
        <strain evidence="2">CCUG 57942</strain>
    </source>
</reference>
<evidence type="ECO:0000313" key="1">
    <source>
        <dbReference type="EMBL" id="MFD2157277.1"/>
    </source>
</evidence>
<protein>
    <submittedName>
        <fullName evidence="1">Uncharacterized protein</fullName>
    </submittedName>
</protein>
<comment type="caution">
    <text evidence="1">The sequence shown here is derived from an EMBL/GenBank/DDBJ whole genome shotgun (WGS) entry which is preliminary data.</text>
</comment>
<keyword evidence="2" id="KW-1185">Reference proteome</keyword>
<dbReference type="RefSeq" id="WP_377177128.1">
    <property type="nucleotide sequence ID" value="NZ_JBHUJB010000002.1"/>
</dbReference>
<name>A0ABW4Z647_9BACT</name>
<dbReference type="EMBL" id="JBHUJB010000002">
    <property type="protein sequence ID" value="MFD2157277.1"/>
    <property type="molecule type" value="Genomic_DNA"/>
</dbReference>
<gene>
    <name evidence="1" type="ORF">ACFSW8_00020</name>
</gene>
<accession>A0ABW4Z647</accession>
<evidence type="ECO:0000313" key="2">
    <source>
        <dbReference type="Proteomes" id="UP001597389"/>
    </source>
</evidence>
<dbReference type="Proteomes" id="UP001597389">
    <property type="component" value="Unassembled WGS sequence"/>
</dbReference>
<proteinExistence type="predicted"/>